<feature type="compositionally biased region" description="Basic and acidic residues" evidence="1">
    <location>
        <begin position="33"/>
        <end position="48"/>
    </location>
</feature>
<gene>
    <name evidence="2" type="ORF">PAXRUDRAFT_177818</name>
</gene>
<dbReference type="EMBL" id="KN829535">
    <property type="protein sequence ID" value="KIK73659.1"/>
    <property type="molecule type" value="Genomic_DNA"/>
</dbReference>
<feature type="region of interest" description="Disordered" evidence="1">
    <location>
        <begin position="1"/>
        <end position="226"/>
    </location>
</feature>
<dbReference type="AlphaFoldDB" id="A0A0D0D1C4"/>
<evidence type="ECO:0000313" key="3">
    <source>
        <dbReference type="Proteomes" id="UP000054538"/>
    </source>
</evidence>
<feature type="compositionally biased region" description="Basic residues" evidence="1">
    <location>
        <begin position="117"/>
        <end position="129"/>
    </location>
</feature>
<evidence type="ECO:0000313" key="2">
    <source>
        <dbReference type="EMBL" id="KIK73659.1"/>
    </source>
</evidence>
<organism evidence="2 3">
    <name type="scientific">Paxillus rubicundulus Ve08.2h10</name>
    <dbReference type="NCBI Taxonomy" id="930991"/>
    <lineage>
        <taxon>Eukaryota</taxon>
        <taxon>Fungi</taxon>
        <taxon>Dikarya</taxon>
        <taxon>Basidiomycota</taxon>
        <taxon>Agaricomycotina</taxon>
        <taxon>Agaricomycetes</taxon>
        <taxon>Agaricomycetidae</taxon>
        <taxon>Boletales</taxon>
        <taxon>Paxilineae</taxon>
        <taxon>Paxillaceae</taxon>
        <taxon>Paxillus</taxon>
    </lineage>
</organism>
<proteinExistence type="predicted"/>
<dbReference type="HOGENOM" id="CLU_1227366_0_0_1"/>
<feature type="compositionally biased region" description="Polar residues" evidence="1">
    <location>
        <begin position="7"/>
        <end position="17"/>
    </location>
</feature>
<feature type="compositionally biased region" description="Basic and acidic residues" evidence="1">
    <location>
        <begin position="154"/>
        <end position="166"/>
    </location>
</feature>
<dbReference type="InParanoid" id="A0A0D0D1C4"/>
<name>A0A0D0D1C4_9AGAM</name>
<protein>
    <submittedName>
        <fullName evidence="2">Unplaced genomic scaffold scaffold_4713, whole genome shotgun sequence</fullName>
    </submittedName>
</protein>
<reference evidence="2 3" key="1">
    <citation type="submission" date="2014-04" db="EMBL/GenBank/DDBJ databases">
        <authorList>
            <consortium name="DOE Joint Genome Institute"/>
            <person name="Kuo A."/>
            <person name="Kohler A."/>
            <person name="Jargeat P."/>
            <person name="Nagy L.G."/>
            <person name="Floudas D."/>
            <person name="Copeland A."/>
            <person name="Barry K.W."/>
            <person name="Cichocki N."/>
            <person name="Veneault-Fourrey C."/>
            <person name="LaButti K."/>
            <person name="Lindquist E.A."/>
            <person name="Lipzen A."/>
            <person name="Lundell T."/>
            <person name="Morin E."/>
            <person name="Murat C."/>
            <person name="Sun H."/>
            <person name="Tunlid A."/>
            <person name="Henrissat B."/>
            <person name="Grigoriev I.V."/>
            <person name="Hibbett D.S."/>
            <person name="Martin F."/>
            <person name="Nordberg H.P."/>
            <person name="Cantor M.N."/>
            <person name="Hua S.X."/>
        </authorList>
    </citation>
    <scope>NUCLEOTIDE SEQUENCE [LARGE SCALE GENOMIC DNA]</scope>
    <source>
        <strain evidence="2 3">Ve08.2h10</strain>
    </source>
</reference>
<dbReference type="Proteomes" id="UP000054538">
    <property type="component" value="Unassembled WGS sequence"/>
</dbReference>
<evidence type="ECO:0000256" key="1">
    <source>
        <dbReference type="SAM" id="MobiDB-lite"/>
    </source>
</evidence>
<sequence>ANHEAADTSNPNTTCAGTTKPAGTSYGLLNVNKEVKGRGGEGERDERASGSVAPTWNDENAAPNLIPPPPNPDKCVLLEGEKTGQQSSGRPEETTMHLAQHKWTQRRTPCVGQTARSKAKKGGKGKRHERVSGSVAPSLDDKCCTQLDTTSHVPHPECRRNPEHTARGGVKCPEAHERHAHRPTAQHKCDNDDATKAYTMAAQRHADTMHNPGGSTHSPGSQPLSV</sequence>
<keyword evidence="3" id="KW-1185">Reference proteome</keyword>
<feature type="compositionally biased region" description="Polar residues" evidence="1">
    <location>
        <begin position="213"/>
        <end position="226"/>
    </location>
</feature>
<feature type="non-terminal residue" evidence="2">
    <location>
        <position position="1"/>
    </location>
</feature>
<reference evidence="3" key="2">
    <citation type="submission" date="2015-01" db="EMBL/GenBank/DDBJ databases">
        <title>Evolutionary Origins and Diversification of the Mycorrhizal Mutualists.</title>
        <authorList>
            <consortium name="DOE Joint Genome Institute"/>
            <consortium name="Mycorrhizal Genomics Consortium"/>
            <person name="Kohler A."/>
            <person name="Kuo A."/>
            <person name="Nagy L.G."/>
            <person name="Floudas D."/>
            <person name="Copeland A."/>
            <person name="Barry K.W."/>
            <person name="Cichocki N."/>
            <person name="Veneault-Fourrey C."/>
            <person name="LaButti K."/>
            <person name="Lindquist E.A."/>
            <person name="Lipzen A."/>
            <person name="Lundell T."/>
            <person name="Morin E."/>
            <person name="Murat C."/>
            <person name="Riley R."/>
            <person name="Ohm R."/>
            <person name="Sun H."/>
            <person name="Tunlid A."/>
            <person name="Henrissat B."/>
            <person name="Grigoriev I.V."/>
            <person name="Hibbett D.S."/>
            <person name="Martin F."/>
        </authorList>
    </citation>
    <scope>NUCLEOTIDE SEQUENCE [LARGE SCALE GENOMIC DNA]</scope>
    <source>
        <strain evidence="3">Ve08.2h10</strain>
    </source>
</reference>
<accession>A0A0D0D1C4</accession>